<protein>
    <submittedName>
        <fullName evidence="9">PhnE/PtxC family ABC transporter permease</fullName>
    </submittedName>
</protein>
<reference evidence="9 10" key="1">
    <citation type="submission" date="2024-08" db="EMBL/GenBank/DDBJ databases">
        <title>Clostridium lapicellarii sp. nov., and Clostridium renhuaiense sp. nov., two species isolated from the mud in a fermentation cellar used for producing sauce-flavour Chinese liquors.</title>
        <authorList>
            <person name="Yang F."/>
            <person name="Wang H."/>
            <person name="Chen L.Q."/>
            <person name="Zhou N."/>
            <person name="Lu J.J."/>
            <person name="Pu X.X."/>
            <person name="Wan B."/>
            <person name="Wang L."/>
            <person name="Liu S.J."/>
        </authorList>
    </citation>
    <scope>NUCLEOTIDE SEQUENCE [LARGE SCALE GENOMIC DNA]</scope>
    <source>
        <strain evidence="9 10">MT-113</strain>
    </source>
</reference>
<dbReference type="Proteomes" id="UP001565220">
    <property type="component" value="Unassembled WGS sequence"/>
</dbReference>
<keyword evidence="6 7" id="KW-0472">Membrane</keyword>
<evidence type="ECO:0000256" key="7">
    <source>
        <dbReference type="RuleBase" id="RU363032"/>
    </source>
</evidence>
<evidence type="ECO:0000256" key="4">
    <source>
        <dbReference type="ARBA" id="ARBA00022692"/>
    </source>
</evidence>
<comment type="similarity">
    <text evidence="7">Belongs to the binding-protein-dependent transport system permease family.</text>
</comment>
<dbReference type="PROSITE" id="PS50928">
    <property type="entry name" value="ABC_TM1"/>
    <property type="match status" value="1"/>
</dbReference>
<dbReference type="RefSeq" id="WP_294182038.1">
    <property type="nucleotide sequence ID" value="NZ_JBGFFE010000003.1"/>
</dbReference>
<organism evidence="9 10">
    <name type="scientific">Clostridium lapidicellarium</name>
    <dbReference type="NCBI Taxonomy" id="3240931"/>
    <lineage>
        <taxon>Bacteria</taxon>
        <taxon>Bacillati</taxon>
        <taxon>Bacillota</taxon>
        <taxon>Clostridia</taxon>
        <taxon>Eubacteriales</taxon>
        <taxon>Clostridiaceae</taxon>
        <taxon>Clostridium</taxon>
    </lineage>
</organism>
<dbReference type="SUPFAM" id="SSF161098">
    <property type="entry name" value="MetI-like"/>
    <property type="match status" value="1"/>
</dbReference>
<evidence type="ECO:0000313" key="9">
    <source>
        <dbReference type="EMBL" id="MEY8762804.1"/>
    </source>
</evidence>
<keyword evidence="4 7" id="KW-0812">Transmembrane</keyword>
<name>A0ABV4DU74_9CLOT</name>
<keyword evidence="5 7" id="KW-1133">Transmembrane helix</keyword>
<dbReference type="PANTHER" id="PTHR30043:SF1">
    <property type="entry name" value="ABC TRANSPORT SYSTEM PERMEASE PROTEIN P69"/>
    <property type="match status" value="1"/>
</dbReference>
<dbReference type="CDD" id="cd06261">
    <property type="entry name" value="TM_PBP2"/>
    <property type="match status" value="1"/>
</dbReference>
<sequence>MGRDNIKVNSKDRIKISSPENNRVFKIFIVLMLLISIISIVNLHIEWGKLISRFALLGGVFLKLLKFNFSNFNLILIGFAESVEITILATAYSILAGLVVGAIMAGNITPSRTLAVLFTSISSFVRAVPTMIWVLLFLTCLGLGPVPAILGLFLHSSAFFARSFSESFEEVPEDVIEAVKATGATGIQIFFSVILPASFTSLIAWIAMRFEINFGECRIFGMVGAGGIGYSIYSSLSSYNYGRAGISILLVFIFAYLIEITFTTVKYNLKVN</sequence>
<keyword evidence="3" id="KW-1003">Cell membrane</keyword>
<evidence type="ECO:0000256" key="6">
    <source>
        <dbReference type="ARBA" id="ARBA00023136"/>
    </source>
</evidence>
<gene>
    <name evidence="9" type="ORF">AB8S09_03960</name>
</gene>
<evidence type="ECO:0000259" key="8">
    <source>
        <dbReference type="PROSITE" id="PS50928"/>
    </source>
</evidence>
<feature type="transmembrane region" description="Helical" evidence="7">
    <location>
        <begin position="219"/>
        <end position="239"/>
    </location>
</feature>
<keyword evidence="2 7" id="KW-0813">Transport</keyword>
<feature type="transmembrane region" description="Helical" evidence="7">
    <location>
        <begin position="24"/>
        <end position="43"/>
    </location>
</feature>
<feature type="transmembrane region" description="Helical" evidence="7">
    <location>
        <begin position="55"/>
        <end position="79"/>
    </location>
</feature>
<dbReference type="PANTHER" id="PTHR30043">
    <property type="entry name" value="PHOSPHONATES TRANSPORT SYSTEM PERMEASE PROTEIN"/>
    <property type="match status" value="1"/>
</dbReference>
<accession>A0ABV4DU74</accession>
<feature type="transmembrane region" description="Helical" evidence="7">
    <location>
        <begin position="187"/>
        <end position="207"/>
    </location>
</feature>
<keyword evidence="10" id="KW-1185">Reference proteome</keyword>
<comment type="subcellular location">
    <subcellularLocation>
        <location evidence="1 7">Cell membrane</location>
        <topology evidence="1 7">Multi-pass membrane protein</topology>
    </subcellularLocation>
</comment>
<evidence type="ECO:0000256" key="1">
    <source>
        <dbReference type="ARBA" id="ARBA00004651"/>
    </source>
</evidence>
<feature type="transmembrane region" description="Helical" evidence="7">
    <location>
        <begin position="85"/>
        <end position="109"/>
    </location>
</feature>
<dbReference type="InterPro" id="IPR000515">
    <property type="entry name" value="MetI-like"/>
</dbReference>
<dbReference type="Pfam" id="PF00528">
    <property type="entry name" value="BPD_transp_1"/>
    <property type="match status" value="1"/>
</dbReference>
<feature type="transmembrane region" description="Helical" evidence="7">
    <location>
        <begin position="130"/>
        <end position="154"/>
    </location>
</feature>
<dbReference type="InterPro" id="IPR035906">
    <property type="entry name" value="MetI-like_sf"/>
</dbReference>
<proteinExistence type="inferred from homology"/>
<comment type="caution">
    <text evidence="9">The sequence shown here is derived from an EMBL/GenBank/DDBJ whole genome shotgun (WGS) entry which is preliminary data.</text>
</comment>
<feature type="transmembrane region" description="Helical" evidence="7">
    <location>
        <begin position="245"/>
        <end position="265"/>
    </location>
</feature>
<feature type="domain" description="ABC transmembrane type-1" evidence="8">
    <location>
        <begin position="79"/>
        <end position="262"/>
    </location>
</feature>
<evidence type="ECO:0000256" key="2">
    <source>
        <dbReference type="ARBA" id="ARBA00022448"/>
    </source>
</evidence>
<evidence type="ECO:0000256" key="3">
    <source>
        <dbReference type="ARBA" id="ARBA00022475"/>
    </source>
</evidence>
<dbReference type="EMBL" id="JBGFFE010000003">
    <property type="protein sequence ID" value="MEY8762804.1"/>
    <property type="molecule type" value="Genomic_DNA"/>
</dbReference>
<dbReference type="Gene3D" id="1.10.3720.10">
    <property type="entry name" value="MetI-like"/>
    <property type="match status" value="1"/>
</dbReference>
<evidence type="ECO:0000256" key="5">
    <source>
        <dbReference type="ARBA" id="ARBA00022989"/>
    </source>
</evidence>
<evidence type="ECO:0000313" key="10">
    <source>
        <dbReference type="Proteomes" id="UP001565220"/>
    </source>
</evidence>